<dbReference type="GO" id="GO:0045333">
    <property type="term" value="P:cellular respiration"/>
    <property type="evidence" value="ECO:0007669"/>
    <property type="project" value="UniProtKB-ARBA"/>
</dbReference>
<organism evidence="12 13">
    <name type="scientific">Methylomonas methanica</name>
    <dbReference type="NCBI Taxonomy" id="421"/>
    <lineage>
        <taxon>Bacteria</taxon>
        <taxon>Pseudomonadati</taxon>
        <taxon>Pseudomonadota</taxon>
        <taxon>Gammaproteobacteria</taxon>
        <taxon>Methylococcales</taxon>
        <taxon>Methylococcaceae</taxon>
        <taxon>Methylomonas</taxon>
    </lineage>
</organism>
<proteinExistence type="inferred from homology"/>
<keyword evidence="9" id="KW-0411">Iron-sulfur</keyword>
<dbReference type="PROSITE" id="PS51669">
    <property type="entry name" value="4FE4S_MOW_BIS_MGD"/>
    <property type="match status" value="1"/>
</dbReference>
<dbReference type="GO" id="GO:0042128">
    <property type="term" value="P:nitrate assimilation"/>
    <property type="evidence" value="ECO:0007669"/>
    <property type="project" value="UniProtKB-KW"/>
</dbReference>
<evidence type="ECO:0000256" key="5">
    <source>
        <dbReference type="ARBA" id="ARBA00022505"/>
    </source>
</evidence>
<dbReference type="Proteomes" id="UP000078090">
    <property type="component" value="Unassembled WGS sequence"/>
</dbReference>
<dbReference type="InterPro" id="IPR009010">
    <property type="entry name" value="Asp_de-COase-like_dom_sf"/>
</dbReference>
<evidence type="ECO:0000256" key="9">
    <source>
        <dbReference type="ARBA" id="ARBA00023014"/>
    </source>
</evidence>
<evidence type="ECO:0000256" key="4">
    <source>
        <dbReference type="ARBA" id="ARBA00022485"/>
    </source>
</evidence>
<dbReference type="PANTHER" id="PTHR43105:SF9">
    <property type="entry name" value="NADPH-FE(3+) OXIDOREDUCTASE SUBUNIT ALPHA"/>
    <property type="match status" value="1"/>
</dbReference>
<evidence type="ECO:0000256" key="7">
    <source>
        <dbReference type="ARBA" id="ARBA00023002"/>
    </source>
</evidence>
<dbReference type="InterPro" id="IPR050123">
    <property type="entry name" value="Prok_molybdopt-oxidoreductase"/>
</dbReference>
<comment type="cofactor">
    <cofactor evidence="1">
        <name>Mo-bis(molybdopterin guanine dinucleotide)</name>
        <dbReference type="ChEBI" id="CHEBI:60539"/>
    </cofactor>
</comment>
<protein>
    <submittedName>
        <fullName evidence="12">Nitrate reductase</fullName>
    </submittedName>
</protein>
<dbReference type="SUPFAM" id="SSF53706">
    <property type="entry name" value="Formate dehydrogenase/DMSO reductase, domains 1-3"/>
    <property type="match status" value="1"/>
</dbReference>
<gene>
    <name evidence="12" type="ORF">A1332_15340</name>
</gene>
<dbReference type="Pfam" id="PF00384">
    <property type="entry name" value="Molybdopterin"/>
    <property type="match status" value="1"/>
</dbReference>
<dbReference type="CDD" id="cd02754">
    <property type="entry name" value="MopB_Nitrate-R-NapA-like"/>
    <property type="match status" value="1"/>
</dbReference>
<dbReference type="GO" id="GO:0016020">
    <property type="term" value="C:membrane"/>
    <property type="evidence" value="ECO:0007669"/>
    <property type="project" value="TreeGrafter"/>
</dbReference>
<keyword evidence="8" id="KW-0408">Iron</keyword>
<dbReference type="Pfam" id="PF04879">
    <property type="entry name" value="Molybdop_Fe4S4"/>
    <property type="match status" value="1"/>
</dbReference>
<dbReference type="InterPro" id="IPR006657">
    <property type="entry name" value="MoPterin_dinucl-bd_dom"/>
</dbReference>
<dbReference type="EMBL" id="LUUG01000075">
    <property type="protein sequence ID" value="OAI03776.1"/>
    <property type="molecule type" value="Genomic_DNA"/>
</dbReference>
<keyword evidence="4" id="KW-0004">4Fe-4S</keyword>
<evidence type="ECO:0000256" key="8">
    <source>
        <dbReference type="ARBA" id="ARBA00023004"/>
    </source>
</evidence>
<dbReference type="GO" id="GO:0051539">
    <property type="term" value="F:4 iron, 4 sulfur cluster binding"/>
    <property type="evidence" value="ECO:0007669"/>
    <property type="project" value="UniProtKB-KW"/>
</dbReference>
<evidence type="ECO:0000259" key="11">
    <source>
        <dbReference type="PROSITE" id="PS51669"/>
    </source>
</evidence>
<dbReference type="GO" id="GO:0043546">
    <property type="term" value="F:molybdopterin cofactor binding"/>
    <property type="evidence" value="ECO:0007669"/>
    <property type="project" value="InterPro"/>
</dbReference>
<comment type="similarity">
    <text evidence="3">Belongs to the prokaryotic molybdopterin-containing oxidoreductase family. NasA/NapA/NarB subfamily.</text>
</comment>
<dbReference type="Gene3D" id="2.40.40.20">
    <property type="match status" value="1"/>
</dbReference>
<dbReference type="OrthoDB" id="9810782at2"/>
<dbReference type="Pfam" id="PF01568">
    <property type="entry name" value="Molydop_binding"/>
    <property type="match status" value="1"/>
</dbReference>
<feature type="domain" description="4Fe-4S Mo/W bis-MGD-type" evidence="11">
    <location>
        <begin position="1"/>
        <end position="59"/>
    </location>
</feature>
<dbReference type="AlphaFoldDB" id="A0A177MDE7"/>
<dbReference type="Gene3D" id="1.10.10.1100">
    <property type="entry name" value="BFD-like [2Fe-2S]-binding domain"/>
    <property type="match status" value="1"/>
</dbReference>
<dbReference type="GO" id="GO:0046872">
    <property type="term" value="F:metal ion binding"/>
    <property type="evidence" value="ECO:0007669"/>
    <property type="project" value="UniProtKB-KW"/>
</dbReference>
<accession>A0A177MDE7</accession>
<evidence type="ECO:0000256" key="3">
    <source>
        <dbReference type="ARBA" id="ARBA00008747"/>
    </source>
</evidence>
<sequence>MNTIKTTCPYCGVGCGIEATVEDSATHRVSIKGDSNHPANFGKLCSKGATLGDTVTLENRLLYPSIHGQRVDWDSALNHVAERFNAIIAQHGPEAVAFYVSGQLLTEDYYVANKLMKGFIGTANIDTNSRLCMSSAVVGYKRAFGADTVPCNYEDLELAELILLVGSNTAWCHPIAFQRIRKAKENNPKLKIVVIDPRATASCDIADLHLPVKPGMDALLFNGILAYLQQNSRIDQTYVDTHTDGFELALSEAIKTAGSIEQVAAGCGLTSEAVGTLFDWFANTEKTVTVYSQGINQSSSGSDKCNAIINCHLATGRIGKPGMGPFSFTGQPNAMGGREVGGLANTLAAHMDLENPEHVDRVGRFWGSANIAGKQGLKAVAMFDAIAAGQIKAVWIMATNPVVSMPDADKVKRALQHCELVVISDCIANTDTSQLAHVLLPATGWSEKDGTVTNLERRISRQRPLFPASGEAKHDWWIISQVGRRMGFKDAFNYQSSADVFREHAALSAFENDAEHQRRDFNLSAFADLDGPGYDALQPVQWPVTNEQTAGTARMFADGQYFTANRKARFIPITPRPPVNAPDTDYPFTLNTGRLRDQWHTMTRTSLAAKLNAHRPEPFVEIHPADAERLGLAARSLAQVKSRWGSMLARVELNSGQQIGSLFVPMHWTAQLSSHGRMGALVNPVVDPQSGQPESKQTPVKIKAWPAQWYATILSRRPLQIASAEYQVSVRGDGYFRYELASTERGKDWRAWSRSLLAAVEHREDDNCWLEYSDQQAGHYRTAYLPDHELQACLLVGPDCELPEPGWLGSLFAKKELSRAERLSLLSGQPPKGEADIGRIVCSCFNVGEKTIRHAVQAHQIQSVAGISACLSAGSGCGSCIAELKEFLPKPN</sequence>
<evidence type="ECO:0000256" key="2">
    <source>
        <dbReference type="ARBA" id="ARBA00001966"/>
    </source>
</evidence>
<evidence type="ECO:0000256" key="6">
    <source>
        <dbReference type="ARBA" id="ARBA00022723"/>
    </source>
</evidence>
<dbReference type="InterPro" id="IPR027467">
    <property type="entry name" value="MopterinOxRdtase_cofactor_BS"/>
</dbReference>
<dbReference type="InterPro" id="IPR006963">
    <property type="entry name" value="Mopterin_OxRdtase_4Fe-4S_dom"/>
</dbReference>
<dbReference type="Pfam" id="PF04324">
    <property type="entry name" value="Fer2_BFD"/>
    <property type="match status" value="1"/>
</dbReference>
<dbReference type="InterPro" id="IPR041854">
    <property type="entry name" value="BFD-like_2Fe2S-bd_dom_sf"/>
</dbReference>
<keyword evidence="6" id="KW-0479">Metal-binding</keyword>
<evidence type="ECO:0000256" key="10">
    <source>
        <dbReference type="ARBA" id="ARBA00023063"/>
    </source>
</evidence>
<dbReference type="GO" id="GO:1990204">
    <property type="term" value="C:oxidoreductase complex"/>
    <property type="evidence" value="ECO:0007669"/>
    <property type="project" value="UniProtKB-ARBA"/>
</dbReference>
<dbReference type="PANTHER" id="PTHR43105">
    <property type="entry name" value="RESPIRATORY NITRATE REDUCTASE"/>
    <property type="match status" value="1"/>
</dbReference>
<keyword evidence="5" id="KW-0500">Molybdenum</keyword>
<keyword evidence="7" id="KW-0560">Oxidoreductase</keyword>
<dbReference type="Gene3D" id="3.40.228.10">
    <property type="entry name" value="Dimethylsulfoxide Reductase, domain 2"/>
    <property type="match status" value="1"/>
</dbReference>
<reference evidence="12 13" key="1">
    <citation type="submission" date="2016-03" db="EMBL/GenBank/DDBJ databases">
        <authorList>
            <person name="Ploux O."/>
        </authorList>
    </citation>
    <scope>NUCLEOTIDE SEQUENCE [LARGE SCALE GENOMIC DNA]</scope>
    <source>
        <strain evidence="12 13">R-45363</strain>
    </source>
</reference>
<comment type="caution">
    <text evidence="12">The sequence shown here is derived from an EMBL/GenBank/DDBJ whole genome shotgun (WGS) entry which is preliminary data.</text>
</comment>
<dbReference type="InterPro" id="IPR041957">
    <property type="entry name" value="CT_Nitrate-R-NapA-like"/>
</dbReference>
<dbReference type="SUPFAM" id="SSF50692">
    <property type="entry name" value="ADC-like"/>
    <property type="match status" value="1"/>
</dbReference>
<dbReference type="InterPro" id="IPR007419">
    <property type="entry name" value="BFD-like_2Fe2S-bd_dom"/>
</dbReference>
<dbReference type="RefSeq" id="WP_064008917.1">
    <property type="nucleotide sequence ID" value="NZ_LUUG01000075.1"/>
</dbReference>
<dbReference type="InterPro" id="IPR006656">
    <property type="entry name" value="Mopterin_OxRdtase"/>
</dbReference>
<evidence type="ECO:0000256" key="1">
    <source>
        <dbReference type="ARBA" id="ARBA00001942"/>
    </source>
</evidence>
<dbReference type="PROSITE" id="PS00551">
    <property type="entry name" value="MOLYBDOPTERIN_PROK_1"/>
    <property type="match status" value="1"/>
</dbReference>
<name>A0A177MDE7_METMH</name>
<dbReference type="Gene3D" id="2.20.25.90">
    <property type="entry name" value="ADC-like domains"/>
    <property type="match status" value="1"/>
</dbReference>
<evidence type="ECO:0000313" key="12">
    <source>
        <dbReference type="EMBL" id="OAI03776.1"/>
    </source>
</evidence>
<dbReference type="GO" id="GO:0016491">
    <property type="term" value="F:oxidoreductase activity"/>
    <property type="evidence" value="ECO:0007669"/>
    <property type="project" value="UniProtKB-KW"/>
</dbReference>
<comment type="cofactor">
    <cofactor evidence="2">
        <name>[4Fe-4S] cluster</name>
        <dbReference type="ChEBI" id="CHEBI:49883"/>
    </cofactor>
</comment>
<evidence type="ECO:0000313" key="13">
    <source>
        <dbReference type="Proteomes" id="UP000078090"/>
    </source>
</evidence>
<dbReference type="CDD" id="cd02791">
    <property type="entry name" value="MopB_CT_Nitrate-R-NapA-like"/>
    <property type="match status" value="1"/>
</dbReference>
<dbReference type="SMART" id="SM00926">
    <property type="entry name" value="Molybdop_Fe4S4"/>
    <property type="match status" value="1"/>
</dbReference>
<dbReference type="Gene3D" id="3.40.50.740">
    <property type="match status" value="1"/>
</dbReference>
<keyword evidence="10" id="KW-0534">Nitrate assimilation</keyword>